<dbReference type="InterPro" id="IPR027843">
    <property type="entry name" value="DUF4440"/>
</dbReference>
<dbReference type="Proteomes" id="UP000286990">
    <property type="component" value="Unassembled WGS sequence"/>
</dbReference>
<protein>
    <submittedName>
        <fullName evidence="2">DUF4440 domain-containing protein</fullName>
    </submittedName>
</protein>
<organism evidence="2 3">
    <name type="scientific">Maribacter algicola</name>
    <dbReference type="NCBI Taxonomy" id="2498892"/>
    <lineage>
        <taxon>Bacteria</taxon>
        <taxon>Pseudomonadati</taxon>
        <taxon>Bacteroidota</taxon>
        <taxon>Flavobacteriia</taxon>
        <taxon>Flavobacteriales</taxon>
        <taxon>Flavobacteriaceae</taxon>
        <taxon>Maribacter</taxon>
    </lineage>
</organism>
<dbReference type="EMBL" id="QUSX01000003">
    <property type="protein sequence ID" value="RRQ47906.1"/>
    <property type="molecule type" value="Genomic_DNA"/>
</dbReference>
<dbReference type="OrthoDB" id="9814425at2"/>
<proteinExistence type="predicted"/>
<keyword evidence="3" id="KW-1185">Reference proteome</keyword>
<dbReference type="RefSeq" id="WP_125223947.1">
    <property type="nucleotide sequence ID" value="NZ_QUSX01000003.1"/>
</dbReference>
<dbReference type="SUPFAM" id="SSF54427">
    <property type="entry name" value="NTF2-like"/>
    <property type="match status" value="1"/>
</dbReference>
<accession>A0A426RG69</accession>
<evidence type="ECO:0000313" key="3">
    <source>
        <dbReference type="Proteomes" id="UP000286990"/>
    </source>
</evidence>
<name>A0A426RG69_9FLAO</name>
<comment type="caution">
    <text evidence="2">The sequence shown here is derived from an EMBL/GenBank/DDBJ whole genome shotgun (WGS) entry which is preliminary data.</text>
</comment>
<gene>
    <name evidence="2" type="ORF">DZC72_16265</name>
</gene>
<sequence>MKKQFVHAIIVLFAISLCWSCKDTQKMEMPVGTEYSEEIKEIIMAKNAEIEKLYAEGLVDSAATHFAEDCIQLPPNQPAIIGNENYKAAWKQNMQFGAWDFELNTERVKASGDLATEYGSYTLTFSPNENSPIPAMKDMGNYVVLWEKIDDDWKILWDAPVSSVPMPMPASDSIPSE</sequence>
<evidence type="ECO:0000313" key="2">
    <source>
        <dbReference type="EMBL" id="RRQ47906.1"/>
    </source>
</evidence>
<reference evidence="3" key="1">
    <citation type="submission" date="2018-08" db="EMBL/GenBank/DDBJ databases">
        <authorList>
            <person name="Khan S.A."/>
            <person name="J S.E."/>
        </authorList>
    </citation>
    <scope>NUCLEOTIDE SEQUENCE [LARGE SCALE GENOMIC DNA]</scope>
    <source>
        <strain evidence="3">PoM-212</strain>
    </source>
</reference>
<dbReference type="Pfam" id="PF14534">
    <property type="entry name" value="DUF4440"/>
    <property type="match status" value="1"/>
</dbReference>
<reference evidence="3" key="2">
    <citation type="submission" date="2018-12" db="EMBL/GenBank/DDBJ databases">
        <title>Maribacter lutimaris sp. nov., isolated from marine sediment.</title>
        <authorList>
            <person name="Kim K.K."/>
        </authorList>
    </citation>
    <scope>NUCLEOTIDE SEQUENCE [LARGE SCALE GENOMIC DNA]</scope>
    <source>
        <strain evidence="3">PoM-212</strain>
    </source>
</reference>
<evidence type="ECO:0000259" key="1">
    <source>
        <dbReference type="Pfam" id="PF14534"/>
    </source>
</evidence>
<feature type="domain" description="DUF4440" evidence="1">
    <location>
        <begin position="47"/>
        <end position="155"/>
    </location>
</feature>
<dbReference type="AlphaFoldDB" id="A0A426RG69"/>
<dbReference type="Gene3D" id="3.10.450.50">
    <property type="match status" value="1"/>
</dbReference>
<dbReference type="InterPro" id="IPR032710">
    <property type="entry name" value="NTF2-like_dom_sf"/>
</dbReference>